<dbReference type="AlphaFoldDB" id="A0A1R2BV32"/>
<dbReference type="Gene3D" id="1.10.238.10">
    <property type="entry name" value="EF-hand"/>
    <property type="match status" value="4"/>
</dbReference>
<evidence type="ECO:0000313" key="7">
    <source>
        <dbReference type="Proteomes" id="UP000187209"/>
    </source>
</evidence>
<keyword evidence="7" id="KW-1185">Reference proteome</keyword>
<keyword evidence="1" id="KW-0479">Metal-binding</keyword>
<organism evidence="6 7">
    <name type="scientific">Stentor coeruleus</name>
    <dbReference type="NCBI Taxonomy" id="5963"/>
    <lineage>
        <taxon>Eukaryota</taxon>
        <taxon>Sar</taxon>
        <taxon>Alveolata</taxon>
        <taxon>Ciliophora</taxon>
        <taxon>Postciliodesmatophora</taxon>
        <taxon>Heterotrichea</taxon>
        <taxon>Heterotrichida</taxon>
        <taxon>Stentoridae</taxon>
        <taxon>Stentor</taxon>
    </lineage>
</organism>
<feature type="domain" description="EF-hand" evidence="5">
    <location>
        <begin position="324"/>
        <end position="359"/>
    </location>
</feature>
<evidence type="ECO:0000256" key="1">
    <source>
        <dbReference type="ARBA" id="ARBA00022723"/>
    </source>
</evidence>
<dbReference type="PANTHER" id="PTHR34524:SF6">
    <property type="entry name" value="CALCYPHOSINE LIKE"/>
    <property type="match status" value="1"/>
</dbReference>
<dbReference type="CDD" id="cd00051">
    <property type="entry name" value="EFh"/>
    <property type="match status" value="1"/>
</dbReference>
<accession>A0A1R2BV32</accession>
<feature type="domain" description="EF-hand" evidence="5">
    <location>
        <begin position="190"/>
        <end position="225"/>
    </location>
</feature>
<dbReference type="InterPro" id="IPR051581">
    <property type="entry name" value="Ca-bind"/>
</dbReference>
<dbReference type="Proteomes" id="UP000187209">
    <property type="component" value="Unassembled WGS sequence"/>
</dbReference>
<proteinExistence type="predicted"/>
<feature type="domain" description="EF-hand" evidence="5">
    <location>
        <begin position="449"/>
        <end position="484"/>
    </location>
</feature>
<evidence type="ECO:0000259" key="5">
    <source>
        <dbReference type="PROSITE" id="PS50222"/>
    </source>
</evidence>
<feature type="compositionally biased region" description="Low complexity" evidence="4">
    <location>
        <begin position="228"/>
        <end position="248"/>
    </location>
</feature>
<evidence type="ECO:0000256" key="4">
    <source>
        <dbReference type="SAM" id="MobiDB-lite"/>
    </source>
</evidence>
<protein>
    <recommendedName>
        <fullName evidence="5">EF-hand domain-containing protein</fullName>
    </recommendedName>
</protein>
<dbReference type="PROSITE" id="PS50222">
    <property type="entry name" value="EF_HAND_2"/>
    <property type="match status" value="4"/>
</dbReference>
<dbReference type="SUPFAM" id="SSF47473">
    <property type="entry name" value="EF-hand"/>
    <property type="match status" value="2"/>
</dbReference>
<evidence type="ECO:0000313" key="6">
    <source>
        <dbReference type="EMBL" id="OMJ80663.1"/>
    </source>
</evidence>
<keyword evidence="3" id="KW-0106">Calcium</keyword>
<dbReference type="EMBL" id="MPUH01000414">
    <property type="protein sequence ID" value="OMJ80663.1"/>
    <property type="molecule type" value="Genomic_DNA"/>
</dbReference>
<gene>
    <name evidence="6" type="ORF">SteCoe_19042</name>
</gene>
<dbReference type="Pfam" id="PF13499">
    <property type="entry name" value="EF-hand_7"/>
    <property type="match status" value="3"/>
</dbReference>
<feature type="compositionally biased region" description="Polar residues" evidence="4">
    <location>
        <begin position="249"/>
        <end position="288"/>
    </location>
</feature>
<sequence length="522" mass="60435">MASLTIETEKKLADTIASIAEGEKEIEIARISLTENRDFEPFSAFKSLDRLGIGFISYMDLQDFLNRNRIPFISQELSSLIKQYDSDSDGRLVLSEFHQLTLPSTNNLLRDLAQQRIPSSRLSLDVEFLLARLLDKELSFQRRLESLKQDLSSRYDFSMVSAFSLIDFPSTSFITRDKLYSFLRRNGKLIYDDDIDALLRRMDIDGDERLSYSEFADSLRSQEPRITSSPRRSPSRSSPLRNSSPLRRTGNSPSRTGGSFYQNETSMRSSFNRTSPSRMSATRISPTRSSPLTVVDESELVSIFFQQINLERDLNGSKKDIVLCPDFTLIDAFQMFDINDLGYVNEYDFEDCLIGLGLRPSREDIGLLFKHYSVLNNRRLTYSEFGKIFTPKEHEYTRIMSNRTAFNAIRSERRRVFNTDTTFKLTKVLRLHLETEAVAESLRHRLARRPSFSMHEAFQAVDKDRNGYITYDEFQGLLEQYGIFATIKDVESLMDRYDKDRDGRVSYSEFLDEVTPKSPKKY</sequence>
<dbReference type="InterPro" id="IPR018247">
    <property type="entry name" value="EF_Hand_1_Ca_BS"/>
</dbReference>
<dbReference type="SMART" id="SM00054">
    <property type="entry name" value="EFh"/>
    <property type="match status" value="5"/>
</dbReference>
<name>A0A1R2BV32_9CILI</name>
<comment type="caution">
    <text evidence="6">The sequence shown here is derived from an EMBL/GenBank/DDBJ whole genome shotgun (WGS) entry which is preliminary data.</text>
</comment>
<dbReference type="PANTHER" id="PTHR34524">
    <property type="entry name" value="CALCYPHOSIN"/>
    <property type="match status" value="1"/>
</dbReference>
<dbReference type="InterPro" id="IPR002048">
    <property type="entry name" value="EF_hand_dom"/>
</dbReference>
<feature type="region of interest" description="Disordered" evidence="4">
    <location>
        <begin position="221"/>
        <end position="288"/>
    </location>
</feature>
<evidence type="ECO:0000256" key="3">
    <source>
        <dbReference type="ARBA" id="ARBA00022837"/>
    </source>
</evidence>
<dbReference type="OrthoDB" id="311026at2759"/>
<reference evidence="6 7" key="1">
    <citation type="submission" date="2016-11" db="EMBL/GenBank/DDBJ databases">
        <title>The macronuclear genome of Stentor coeruleus: a giant cell with tiny introns.</title>
        <authorList>
            <person name="Slabodnick M."/>
            <person name="Ruby J.G."/>
            <person name="Reiff S.B."/>
            <person name="Swart E.C."/>
            <person name="Gosai S."/>
            <person name="Prabakaran S."/>
            <person name="Witkowska E."/>
            <person name="Larue G.E."/>
            <person name="Fisher S."/>
            <person name="Freeman R.M."/>
            <person name="Gunawardena J."/>
            <person name="Chu W."/>
            <person name="Stover N.A."/>
            <person name="Gregory B.D."/>
            <person name="Nowacki M."/>
            <person name="Derisi J."/>
            <person name="Roy S.W."/>
            <person name="Marshall W.F."/>
            <person name="Sood P."/>
        </authorList>
    </citation>
    <scope>NUCLEOTIDE SEQUENCE [LARGE SCALE GENOMIC DNA]</scope>
    <source>
        <strain evidence="6">WM001</strain>
    </source>
</reference>
<evidence type="ECO:0000256" key="2">
    <source>
        <dbReference type="ARBA" id="ARBA00022737"/>
    </source>
</evidence>
<dbReference type="PROSITE" id="PS00018">
    <property type="entry name" value="EF_HAND_1"/>
    <property type="match status" value="2"/>
</dbReference>
<feature type="domain" description="EF-hand" evidence="5">
    <location>
        <begin position="485"/>
        <end position="520"/>
    </location>
</feature>
<dbReference type="InterPro" id="IPR011992">
    <property type="entry name" value="EF-hand-dom_pair"/>
</dbReference>
<dbReference type="GO" id="GO:0005509">
    <property type="term" value="F:calcium ion binding"/>
    <property type="evidence" value="ECO:0007669"/>
    <property type="project" value="InterPro"/>
</dbReference>
<keyword evidence="2" id="KW-0677">Repeat</keyword>